<sequence length="591" mass="67809">MQQTIDHFKERFKGKTQLMSKEGHLGVVSNYSKPIDKVPILRRKKSLEDHSIIQKQKRIFSDDQYDLDNNDFFGQSNVMPYPGMQGGRQNSGERVLMLPQATEKGNDKQSLNKLTNEDSGSSLQASHFQNFQIYKSNVYSPIQLPGLDFVSGVGRDQSNGRNVIVAQQTGMIINSNNSMSLQRVPIDLITSNYNLISDSNQSIILPQINFRRKIEEIKFKNEEIQRQVDEENLQKQNQLLKSKRTLHKKQKFLKRIDLTAVNSNSQPQNLNHHQNQGGAAAFQAYNDNVKTQDKSGQQMEKLIQKYGSVKAMKRYEDATQTTEETTVSQNTQRNFNPLDSQQTDRKSVSTLGNINHIQETSTHYPPLTGNQNVQINGKIKIQTAQKSKILDNHIFKSRNGDLNMRKSQNRSLQMNPNQIFMDKLQIQQNQYNTNNNNSGGVNSYLNLHNKSNRSENKLLDLSQISEKIKDHQVENKPLKYKEFSKEKPGKYYQLGGLGPSSIGTEDWLKGKQKKEQIKEYTENLRQYQDPSRVGTTQQNGVGQNTTYFSNQQQQYTSEVKNLGDRFRRQPDDDLKIGAVNLKQQIQKLTMI</sequence>
<proteinExistence type="predicted"/>
<dbReference type="EMBL" id="CCKQ01007172">
    <property type="protein sequence ID" value="CDW78523.1"/>
    <property type="molecule type" value="Genomic_DNA"/>
</dbReference>
<evidence type="ECO:0000256" key="2">
    <source>
        <dbReference type="SAM" id="MobiDB-lite"/>
    </source>
</evidence>
<organism evidence="3 4">
    <name type="scientific">Stylonychia lemnae</name>
    <name type="common">Ciliate</name>
    <dbReference type="NCBI Taxonomy" id="5949"/>
    <lineage>
        <taxon>Eukaryota</taxon>
        <taxon>Sar</taxon>
        <taxon>Alveolata</taxon>
        <taxon>Ciliophora</taxon>
        <taxon>Intramacronucleata</taxon>
        <taxon>Spirotrichea</taxon>
        <taxon>Stichotrichia</taxon>
        <taxon>Sporadotrichida</taxon>
        <taxon>Oxytrichidae</taxon>
        <taxon>Stylonychinae</taxon>
        <taxon>Stylonychia</taxon>
    </lineage>
</organism>
<protein>
    <submittedName>
        <fullName evidence="3">Uncharacterized protein</fullName>
    </submittedName>
</protein>
<feature type="coiled-coil region" evidence="1">
    <location>
        <begin position="214"/>
        <end position="241"/>
    </location>
</feature>
<evidence type="ECO:0000313" key="3">
    <source>
        <dbReference type="EMBL" id="CDW78523.1"/>
    </source>
</evidence>
<feature type="compositionally biased region" description="Polar residues" evidence="2">
    <location>
        <begin position="320"/>
        <end position="341"/>
    </location>
</feature>
<gene>
    <name evidence="3" type="primary">Contig17878.g860</name>
    <name evidence="3" type="ORF">STYLEM_7502</name>
</gene>
<evidence type="ECO:0000256" key="1">
    <source>
        <dbReference type="SAM" id="Coils"/>
    </source>
</evidence>
<feature type="region of interest" description="Disordered" evidence="2">
    <location>
        <begin position="320"/>
        <end position="344"/>
    </location>
</feature>
<dbReference type="InParanoid" id="A0A078ACG6"/>
<reference evidence="3 4" key="1">
    <citation type="submission" date="2014-06" db="EMBL/GenBank/DDBJ databases">
        <authorList>
            <person name="Swart Estienne"/>
        </authorList>
    </citation>
    <scope>NUCLEOTIDE SEQUENCE [LARGE SCALE GENOMIC DNA]</scope>
    <source>
        <strain evidence="3 4">130c</strain>
    </source>
</reference>
<name>A0A078ACG6_STYLE</name>
<accession>A0A078ACG6</accession>
<dbReference type="AlphaFoldDB" id="A0A078ACG6"/>
<dbReference type="Proteomes" id="UP000039865">
    <property type="component" value="Unassembled WGS sequence"/>
</dbReference>
<evidence type="ECO:0000313" key="4">
    <source>
        <dbReference type="Proteomes" id="UP000039865"/>
    </source>
</evidence>
<keyword evidence="4" id="KW-1185">Reference proteome</keyword>
<keyword evidence="1" id="KW-0175">Coiled coil</keyword>
<dbReference type="OrthoDB" id="292256at2759"/>